<gene>
    <name evidence="9" type="primary">flgC</name>
    <name evidence="9" type="ORF">RCA23_c07980</name>
</gene>
<evidence type="ECO:0000313" key="9">
    <source>
        <dbReference type="EMBL" id="AII86354.1"/>
    </source>
</evidence>
<dbReference type="InterPro" id="IPR010930">
    <property type="entry name" value="Flg_bb/hook_C_dom"/>
</dbReference>
<dbReference type="Pfam" id="PF00460">
    <property type="entry name" value="Flg_bb_rod"/>
    <property type="match status" value="1"/>
</dbReference>
<evidence type="ECO:0000256" key="2">
    <source>
        <dbReference type="ARBA" id="ARBA00009677"/>
    </source>
</evidence>
<keyword evidence="9" id="KW-0282">Flagellum</keyword>
<keyword evidence="10" id="KW-1185">Reference proteome</keyword>
<keyword evidence="9" id="KW-0969">Cilium</keyword>
<reference evidence="9 10" key="1">
    <citation type="journal article" date="2014" name="ISME J.">
        <title>Adaptation of an abundant Roseobacter RCA organism to pelagic systems revealed by genomic and transcriptomic analyses.</title>
        <authorList>
            <person name="Voget S."/>
            <person name="Wemheuer B."/>
            <person name="Brinkhoff T."/>
            <person name="Vollmers J."/>
            <person name="Dietrich S."/>
            <person name="Giebel H.A."/>
            <person name="Beardsley C."/>
            <person name="Sardemann C."/>
            <person name="Bakenhus I."/>
            <person name="Billerbeck S."/>
            <person name="Daniel R."/>
            <person name="Simon M."/>
        </authorList>
    </citation>
    <scope>NUCLEOTIDE SEQUENCE [LARGE SCALE GENOMIC DNA]</scope>
    <source>
        <strain evidence="9 10">RCA23</strain>
    </source>
</reference>
<dbReference type="Proteomes" id="UP000028680">
    <property type="component" value="Chromosome"/>
</dbReference>
<feature type="domain" description="Flagellar basal-body/hook protein C-terminal" evidence="8">
    <location>
        <begin position="92"/>
        <end position="136"/>
    </location>
</feature>
<protein>
    <recommendedName>
        <fullName evidence="3 6">Flagellar basal-body rod protein FlgC</fullName>
    </recommendedName>
</protein>
<dbReference type="AlphaFoldDB" id="A0AAN0RHK1"/>
<dbReference type="PANTHER" id="PTHR30435:SF2">
    <property type="entry name" value="FLAGELLAR BASAL-BODY ROD PROTEIN FLGC"/>
    <property type="match status" value="1"/>
</dbReference>
<keyword evidence="9" id="KW-0966">Cell projection</keyword>
<feature type="domain" description="Flagellar basal body rod protein N-terminal" evidence="7">
    <location>
        <begin position="9"/>
        <end position="32"/>
    </location>
</feature>
<evidence type="ECO:0000259" key="7">
    <source>
        <dbReference type="Pfam" id="PF00460"/>
    </source>
</evidence>
<dbReference type="RefSeq" id="WP_044049212.1">
    <property type="nucleotide sequence ID" value="NZ_CP003984.1"/>
</dbReference>
<sequence length="138" mass="14992">MAGIQNIFDISGRAMSAQLTRLNTVASNLANAKSFAGSKEEAFVAIKPVFETEYATHAESSGIASVNVSGITTSDLQPQRVHLPSHPKADEGGYVWGSAVNIEEEMVEMLEASRQYQNNLEVVSTLRSLMMRTVNMGR</sequence>
<dbReference type="EMBL" id="CP003984">
    <property type="protein sequence ID" value="AII86354.1"/>
    <property type="molecule type" value="Genomic_DNA"/>
</dbReference>
<dbReference type="PANTHER" id="PTHR30435">
    <property type="entry name" value="FLAGELLAR PROTEIN"/>
    <property type="match status" value="1"/>
</dbReference>
<organism evidence="9 10">
    <name type="scientific">Planktomarina temperata RCA23</name>
    <dbReference type="NCBI Taxonomy" id="666509"/>
    <lineage>
        <taxon>Bacteria</taxon>
        <taxon>Pseudomonadati</taxon>
        <taxon>Pseudomonadota</taxon>
        <taxon>Alphaproteobacteria</taxon>
        <taxon>Rhodobacterales</taxon>
        <taxon>Paracoccaceae</taxon>
        <taxon>Planktomarina</taxon>
    </lineage>
</organism>
<proteinExistence type="inferred from homology"/>
<comment type="subunit">
    <text evidence="5 6">The basal body constitutes a major portion of the flagellar organelle and consists of four rings (L,P,S, and M) mounted on a central rod. The rod consists of about 26 subunits of FlgG in the distal portion, and FlgB, FlgC and FlgF are thought to build up the proximal portion of the rod with about 6 subunits each.</text>
</comment>
<comment type="similarity">
    <text evidence="2">Belongs to the flagella basal body rod proteins family.</text>
</comment>
<comment type="subcellular location">
    <subcellularLocation>
        <location evidence="1 6">Bacterial flagellum basal body</location>
    </subcellularLocation>
</comment>
<evidence type="ECO:0000256" key="6">
    <source>
        <dbReference type="RuleBase" id="RU362062"/>
    </source>
</evidence>
<name>A0AAN0RHK1_9RHOB</name>
<evidence type="ECO:0000256" key="5">
    <source>
        <dbReference type="ARBA" id="ARBA00025933"/>
    </source>
</evidence>
<dbReference type="InterPro" id="IPR001444">
    <property type="entry name" value="Flag_bb_rod_N"/>
</dbReference>
<dbReference type="Pfam" id="PF06429">
    <property type="entry name" value="Flg_bbr_C"/>
    <property type="match status" value="1"/>
</dbReference>
<evidence type="ECO:0000256" key="4">
    <source>
        <dbReference type="ARBA" id="ARBA00023143"/>
    </source>
</evidence>
<dbReference type="KEGG" id="ptp:RCA23_c07980"/>
<keyword evidence="4 6" id="KW-0975">Bacterial flagellum</keyword>
<evidence type="ECO:0000313" key="10">
    <source>
        <dbReference type="Proteomes" id="UP000028680"/>
    </source>
</evidence>
<evidence type="ECO:0000259" key="8">
    <source>
        <dbReference type="Pfam" id="PF06429"/>
    </source>
</evidence>
<evidence type="ECO:0000256" key="3">
    <source>
        <dbReference type="ARBA" id="ARBA00017941"/>
    </source>
</evidence>
<dbReference type="InterPro" id="IPR006299">
    <property type="entry name" value="FlgC"/>
</dbReference>
<dbReference type="GO" id="GO:0071978">
    <property type="term" value="P:bacterial-type flagellum-dependent swarming motility"/>
    <property type="evidence" value="ECO:0007669"/>
    <property type="project" value="TreeGrafter"/>
</dbReference>
<evidence type="ECO:0000256" key="1">
    <source>
        <dbReference type="ARBA" id="ARBA00004117"/>
    </source>
</evidence>
<dbReference type="GO" id="GO:0030694">
    <property type="term" value="C:bacterial-type flagellum basal body, rod"/>
    <property type="evidence" value="ECO:0007669"/>
    <property type="project" value="UniProtKB-UniRule"/>
</dbReference>
<dbReference type="NCBIfam" id="TIGR01395">
    <property type="entry name" value="FlgC"/>
    <property type="match status" value="1"/>
</dbReference>
<accession>A0AAN0RHK1</accession>